<sequence length="78" mass="8765">MLTRLVAKKASKNTKLSEKKMYQTRLNQKKASEAEDNVATDDQETSEAKIGEITSLLLQIILETKCAPKLVLIEMQTI</sequence>
<evidence type="ECO:0000256" key="1">
    <source>
        <dbReference type="SAM" id="MobiDB-lite"/>
    </source>
</evidence>
<evidence type="ECO:0000313" key="3">
    <source>
        <dbReference type="Proteomes" id="UP000324800"/>
    </source>
</evidence>
<dbReference type="AlphaFoldDB" id="A0A5J4X1F9"/>
<gene>
    <name evidence="2" type="ORF">EZS28_003461</name>
</gene>
<protein>
    <submittedName>
        <fullName evidence="2">Uncharacterized protein</fullName>
    </submittedName>
</protein>
<reference evidence="2 3" key="1">
    <citation type="submission" date="2019-03" db="EMBL/GenBank/DDBJ databases">
        <title>Single cell metagenomics reveals metabolic interactions within the superorganism composed of flagellate Streblomastix strix and complex community of Bacteroidetes bacteria on its surface.</title>
        <authorList>
            <person name="Treitli S.C."/>
            <person name="Kolisko M."/>
            <person name="Husnik F."/>
            <person name="Keeling P."/>
            <person name="Hampl V."/>
        </authorList>
    </citation>
    <scope>NUCLEOTIDE SEQUENCE [LARGE SCALE GENOMIC DNA]</scope>
    <source>
        <strain evidence="2">ST1C</strain>
    </source>
</reference>
<proteinExistence type="predicted"/>
<dbReference type="Proteomes" id="UP000324800">
    <property type="component" value="Unassembled WGS sequence"/>
</dbReference>
<accession>A0A5J4X1F9</accession>
<feature type="compositionally biased region" description="Acidic residues" evidence="1">
    <location>
        <begin position="34"/>
        <end position="45"/>
    </location>
</feature>
<dbReference type="EMBL" id="SNRW01000459">
    <property type="protein sequence ID" value="KAA6401010.1"/>
    <property type="molecule type" value="Genomic_DNA"/>
</dbReference>
<feature type="compositionally biased region" description="Basic residues" evidence="1">
    <location>
        <begin position="1"/>
        <end position="12"/>
    </location>
</feature>
<feature type="region of interest" description="Disordered" evidence="1">
    <location>
        <begin position="1"/>
        <end position="45"/>
    </location>
</feature>
<comment type="caution">
    <text evidence="2">The sequence shown here is derived from an EMBL/GenBank/DDBJ whole genome shotgun (WGS) entry which is preliminary data.</text>
</comment>
<name>A0A5J4X1F9_9EUKA</name>
<organism evidence="2 3">
    <name type="scientific">Streblomastix strix</name>
    <dbReference type="NCBI Taxonomy" id="222440"/>
    <lineage>
        <taxon>Eukaryota</taxon>
        <taxon>Metamonada</taxon>
        <taxon>Preaxostyla</taxon>
        <taxon>Oxymonadida</taxon>
        <taxon>Streblomastigidae</taxon>
        <taxon>Streblomastix</taxon>
    </lineage>
</organism>
<evidence type="ECO:0000313" key="2">
    <source>
        <dbReference type="EMBL" id="KAA6401010.1"/>
    </source>
</evidence>